<evidence type="ECO:0000256" key="3">
    <source>
        <dbReference type="ARBA" id="ARBA00022448"/>
    </source>
</evidence>
<evidence type="ECO:0000256" key="2">
    <source>
        <dbReference type="ARBA" id="ARBA00007613"/>
    </source>
</evidence>
<dbReference type="AlphaFoldDB" id="A0A3S1BPD2"/>
<keyword evidence="5" id="KW-0812">Transmembrane</keyword>
<accession>A0A3S1BPD2</accession>
<keyword evidence="9" id="KW-1185">Reference proteome</keyword>
<dbReference type="SUPFAM" id="SSF56954">
    <property type="entry name" value="Outer membrane efflux proteins (OEP)"/>
    <property type="match status" value="1"/>
</dbReference>
<gene>
    <name evidence="8" type="ORF">ECE50_029305</name>
</gene>
<dbReference type="OrthoDB" id="9807719at2"/>
<evidence type="ECO:0000256" key="4">
    <source>
        <dbReference type="ARBA" id="ARBA00022452"/>
    </source>
</evidence>
<keyword evidence="4" id="KW-1134">Transmembrane beta strand</keyword>
<keyword evidence="3" id="KW-0813">Transport</keyword>
<organism evidence="8 9">
    <name type="scientific">Chitinophaga solisilvae</name>
    <dbReference type="NCBI Taxonomy" id="1233460"/>
    <lineage>
        <taxon>Bacteria</taxon>
        <taxon>Pseudomonadati</taxon>
        <taxon>Bacteroidota</taxon>
        <taxon>Chitinophagia</taxon>
        <taxon>Chitinophagales</taxon>
        <taxon>Chitinophagaceae</taxon>
        <taxon>Chitinophaga</taxon>
    </lineage>
</organism>
<evidence type="ECO:0000313" key="8">
    <source>
        <dbReference type="EMBL" id="NSL90958.1"/>
    </source>
</evidence>
<keyword evidence="7" id="KW-0998">Cell outer membrane</keyword>
<evidence type="ECO:0000256" key="7">
    <source>
        <dbReference type="ARBA" id="ARBA00023237"/>
    </source>
</evidence>
<dbReference type="PANTHER" id="PTHR30026:SF20">
    <property type="entry name" value="OUTER MEMBRANE PROTEIN TOLC"/>
    <property type="match status" value="1"/>
</dbReference>
<dbReference type="PANTHER" id="PTHR30026">
    <property type="entry name" value="OUTER MEMBRANE PROTEIN TOLC"/>
    <property type="match status" value="1"/>
</dbReference>
<sequence length="431" mass="46584">MNCRLLLLLSALLTASHIMAQTPALTAEACRRMALEQNKKIRAAQYQVEAATAAQQAVAASAYPSVDGSLLGAYLGKPIGGAMGGLIPEYMGSAAVTATQAIYAGGKIRLGKAAAGKAISIQSAQKELTSAEVLLNADKAYWQVVQVKEKIILAGRYQEMLQALHTELKNAYEAGLIYKNDLLRVEVSLNEAALNITRANDGLIMAKLVLAQITGMPGQTDFAVADSVTGDFSELTGSPAIQAATQRPEIKMLENILDAETLQKKILQSDFLPAIGITASGNGALGKRINFSNGKDYMATWYGLASVSIPIFDWGKRSRKIQEQSLRIAAQQQQLEDTKELINLEVQQSWLALNQSVKKIKTSTLSLSQAEENVRLATDRFKAGTTTGKDVLEAQAIWQQAYSNVIDSKAEYRVNEAVYRKVTGEVRLGSE</sequence>
<evidence type="ECO:0000256" key="1">
    <source>
        <dbReference type="ARBA" id="ARBA00004442"/>
    </source>
</evidence>
<dbReference type="Proteomes" id="UP000281028">
    <property type="component" value="Unassembled WGS sequence"/>
</dbReference>
<dbReference type="Gene3D" id="1.20.1600.10">
    <property type="entry name" value="Outer membrane efflux proteins (OEP)"/>
    <property type="match status" value="1"/>
</dbReference>
<dbReference type="GO" id="GO:1990281">
    <property type="term" value="C:efflux pump complex"/>
    <property type="evidence" value="ECO:0007669"/>
    <property type="project" value="TreeGrafter"/>
</dbReference>
<dbReference type="GO" id="GO:0009279">
    <property type="term" value="C:cell outer membrane"/>
    <property type="evidence" value="ECO:0007669"/>
    <property type="project" value="UniProtKB-SubCell"/>
</dbReference>
<evidence type="ECO:0000256" key="6">
    <source>
        <dbReference type="ARBA" id="ARBA00023136"/>
    </source>
</evidence>
<proteinExistence type="inferred from homology"/>
<dbReference type="GO" id="GO:0015562">
    <property type="term" value="F:efflux transmembrane transporter activity"/>
    <property type="evidence" value="ECO:0007669"/>
    <property type="project" value="InterPro"/>
</dbReference>
<dbReference type="GO" id="GO:0015288">
    <property type="term" value="F:porin activity"/>
    <property type="evidence" value="ECO:0007669"/>
    <property type="project" value="TreeGrafter"/>
</dbReference>
<reference evidence="8" key="1">
    <citation type="submission" date="2020-05" db="EMBL/GenBank/DDBJ databases">
        <title>Chitinophaga laudate sp. nov., isolated from a tropical peat swamp.</title>
        <authorList>
            <person name="Goh C.B.S."/>
            <person name="Lee M.S."/>
            <person name="Parimannan S."/>
            <person name="Pasbakhsh P."/>
            <person name="Yule C.M."/>
            <person name="Rajandas H."/>
            <person name="Loke S."/>
            <person name="Croft L."/>
            <person name="Tan J.B.L."/>
        </authorList>
    </citation>
    <scope>NUCLEOTIDE SEQUENCE</scope>
    <source>
        <strain evidence="8">Mgbs1</strain>
    </source>
</reference>
<dbReference type="EMBL" id="RIAR02000001">
    <property type="protein sequence ID" value="NSL90958.1"/>
    <property type="molecule type" value="Genomic_DNA"/>
</dbReference>
<comment type="subcellular location">
    <subcellularLocation>
        <location evidence="1">Cell outer membrane</location>
    </subcellularLocation>
</comment>
<comment type="similarity">
    <text evidence="2">Belongs to the outer membrane factor (OMF) (TC 1.B.17) family.</text>
</comment>
<dbReference type="Pfam" id="PF02321">
    <property type="entry name" value="OEP"/>
    <property type="match status" value="2"/>
</dbReference>
<protein>
    <submittedName>
        <fullName evidence="8">TolC family protein</fullName>
    </submittedName>
</protein>
<evidence type="ECO:0000313" key="9">
    <source>
        <dbReference type="Proteomes" id="UP000281028"/>
    </source>
</evidence>
<keyword evidence="6" id="KW-0472">Membrane</keyword>
<dbReference type="InterPro" id="IPR003423">
    <property type="entry name" value="OMP_efflux"/>
</dbReference>
<comment type="caution">
    <text evidence="8">The sequence shown here is derived from an EMBL/GenBank/DDBJ whole genome shotgun (WGS) entry which is preliminary data.</text>
</comment>
<name>A0A3S1BPD2_9BACT</name>
<evidence type="ECO:0000256" key="5">
    <source>
        <dbReference type="ARBA" id="ARBA00022692"/>
    </source>
</evidence>
<dbReference type="InterPro" id="IPR051906">
    <property type="entry name" value="TolC-like"/>
</dbReference>